<dbReference type="OrthoDB" id="16851at2759"/>
<dbReference type="InParanoid" id="J4H1J1"/>
<evidence type="ECO:0000256" key="1">
    <source>
        <dbReference type="SAM" id="MobiDB-lite"/>
    </source>
</evidence>
<accession>J4H1J1</accession>
<dbReference type="GeneID" id="24094815"/>
<dbReference type="STRING" id="599839.J4H1J1"/>
<protein>
    <submittedName>
        <fullName evidence="2">Uncharacterized protein</fullName>
    </submittedName>
</protein>
<evidence type="ECO:0000313" key="2">
    <source>
        <dbReference type="EMBL" id="CCL99904.1"/>
    </source>
</evidence>
<dbReference type="AlphaFoldDB" id="J4H1J1"/>
<reference evidence="2 3" key="1">
    <citation type="journal article" date="2012" name="Appl. Environ. Microbiol.">
        <title>Short-read sequencing for genomic analysis of the brown rot fungus Fibroporia radiculosa.</title>
        <authorList>
            <person name="Tang J.D."/>
            <person name="Perkins A.D."/>
            <person name="Sonstegard T.S."/>
            <person name="Schroeder S.G."/>
            <person name="Burgess S.C."/>
            <person name="Diehl S.V."/>
        </authorList>
    </citation>
    <scope>NUCLEOTIDE SEQUENCE [LARGE SCALE GENOMIC DNA]</scope>
    <source>
        <strain evidence="2 3">TFFH 294</strain>
    </source>
</reference>
<organism evidence="2 3">
    <name type="scientific">Fibroporia radiculosa</name>
    <dbReference type="NCBI Taxonomy" id="599839"/>
    <lineage>
        <taxon>Eukaryota</taxon>
        <taxon>Fungi</taxon>
        <taxon>Dikarya</taxon>
        <taxon>Basidiomycota</taxon>
        <taxon>Agaricomycotina</taxon>
        <taxon>Agaricomycetes</taxon>
        <taxon>Polyporales</taxon>
        <taxon>Fibroporiaceae</taxon>
        <taxon>Fibroporia</taxon>
    </lineage>
</organism>
<dbReference type="Proteomes" id="UP000006352">
    <property type="component" value="Unassembled WGS sequence"/>
</dbReference>
<dbReference type="HOGENOM" id="CLU_046231_1_0_1"/>
<feature type="compositionally biased region" description="Basic and acidic residues" evidence="1">
    <location>
        <begin position="1"/>
        <end position="10"/>
    </location>
</feature>
<feature type="region of interest" description="Disordered" evidence="1">
    <location>
        <begin position="1"/>
        <end position="38"/>
    </location>
</feature>
<dbReference type="EMBL" id="HE796956">
    <property type="protein sequence ID" value="CCL99904.1"/>
    <property type="molecule type" value="Genomic_DNA"/>
</dbReference>
<sequence length="411" mass="44958">MADTLKRKQPVDTNAPSLSKEKRQRLVGDTAPDASSPAVSSDLIDLLDCTSISTDAVLADRFECIARTLLHDHRLVASYGGSSAEYDIMEVEFYLYKAGCHEDPFTHASEEQSRSGQWCVLTLLDDAKPCRPTKKTKTHRYFHRAPRRSQSTATLATAAGGYRGGTRKGLDLTLGASPSRTSAYFPPPVSTSADPHSPTVRGGILLRTVRRVSDSKVISGPSLLVDEVLRISHAASIAELVEDRWNGDISAFPSDAARKVTLALKRIPPKPDAMPPILYRSPRIGLDLSHPDIPADNSLAHPRVIYVSKPYRFFVHPHLLTSNGRGQTFLGVYRNCVTTPAVEDGDVFRSELAELTAMKLSVVVKYLSEFKHSLSHGSLRSFLGSSGKGASASPVLFLRMMGTLERLQEPH</sequence>
<dbReference type="RefSeq" id="XP_012179187.1">
    <property type="nucleotide sequence ID" value="XM_012323797.1"/>
</dbReference>
<keyword evidence="3" id="KW-1185">Reference proteome</keyword>
<gene>
    <name evidence="2" type="ORF">FIBRA_01929</name>
</gene>
<name>J4H1J1_9APHY</name>
<proteinExistence type="predicted"/>
<evidence type="ECO:0000313" key="3">
    <source>
        <dbReference type="Proteomes" id="UP000006352"/>
    </source>
</evidence>